<protein>
    <submittedName>
        <fullName evidence="1">CIC11C00000002508</fullName>
    </submittedName>
</protein>
<accession>A0A1L0CUI0</accession>
<dbReference type="PANTHER" id="PTHR45982:SF3">
    <property type="entry name" value="F-BOX PROTEIN POF9"/>
    <property type="match status" value="1"/>
</dbReference>
<dbReference type="Proteomes" id="UP000182334">
    <property type="component" value="Chromosome I"/>
</dbReference>
<dbReference type="GO" id="GO:0005737">
    <property type="term" value="C:cytoplasm"/>
    <property type="evidence" value="ECO:0007669"/>
    <property type="project" value="TreeGrafter"/>
</dbReference>
<dbReference type="Gene3D" id="2.130.10.30">
    <property type="entry name" value="Regulator of chromosome condensation 1/beta-lactamase-inhibitor protein II"/>
    <property type="match status" value="2"/>
</dbReference>
<dbReference type="EMBL" id="LT635756">
    <property type="protein sequence ID" value="SGZ46688.1"/>
    <property type="molecule type" value="Genomic_DNA"/>
</dbReference>
<keyword evidence="2" id="KW-1185">Reference proteome</keyword>
<dbReference type="Pfam" id="PF13540">
    <property type="entry name" value="RCC1_2"/>
    <property type="match status" value="2"/>
</dbReference>
<dbReference type="AlphaFoldDB" id="A0A1L0CUI0"/>
<dbReference type="SUPFAM" id="SSF50985">
    <property type="entry name" value="RCC1/BLIP-II"/>
    <property type="match status" value="1"/>
</dbReference>
<sequence length="308" mass="33452">MELPRASVDKQQHKIKSISSGRQHFLALDDSGTVFTWDSGNSDWKVGVALTFPGLLGKITKIFAGWNLSVCYMVSVGLVVWCSREPVTEEQFEVGTNQATANYVVIPDLCLISEFIALSDCVIFLHQQGGLFRFDINASSAAAGTYELSPAYPIINFNRWLSRFNKVNDCEAVFTKLSGCYESFAVFSNHGLVLLGTKSNSVEDSTDHPVVIPELQNNGVIQVVIGDYHYMALTDSGELLSWGLELKSQGCLGLGDLSHRSDGSAVLEGHSSRVCKPERVPKPSANGKWMAAVAAGWHSGGLFVPGTE</sequence>
<dbReference type="PANTHER" id="PTHR45982">
    <property type="entry name" value="REGULATOR OF CHROMOSOME CONDENSATION"/>
    <property type="match status" value="1"/>
</dbReference>
<dbReference type="GO" id="GO:0005085">
    <property type="term" value="F:guanyl-nucleotide exchange factor activity"/>
    <property type="evidence" value="ECO:0007669"/>
    <property type="project" value="TreeGrafter"/>
</dbReference>
<dbReference type="STRING" id="45354.A0A1L0CUI0"/>
<dbReference type="OrthoDB" id="61110at2759"/>
<evidence type="ECO:0000313" key="2">
    <source>
        <dbReference type="Proteomes" id="UP000182334"/>
    </source>
</evidence>
<evidence type="ECO:0000313" key="1">
    <source>
        <dbReference type="EMBL" id="SGZ46688.1"/>
    </source>
</evidence>
<reference evidence="1 2" key="1">
    <citation type="submission" date="2016-10" db="EMBL/GenBank/DDBJ databases">
        <authorList>
            <person name="de Groot N.N."/>
        </authorList>
    </citation>
    <scope>NUCLEOTIDE SEQUENCE [LARGE SCALE GENOMIC DNA]</scope>
    <source>
        <strain evidence="1 2">CBS 141442</strain>
    </source>
</reference>
<gene>
    <name evidence="1" type="ORF">SAMEA4029010_CIC11G00000002508</name>
</gene>
<dbReference type="InterPro" id="IPR051553">
    <property type="entry name" value="Ran_GTPase-activating"/>
</dbReference>
<dbReference type="InterPro" id="IPR009091">
    <property type="entry name" value="RCC1/BLIP-II"/>
</dbReference>
<organism evidence="1 2">
    <name type="scientific">Sungouiella intermedia</name>
    <dbReference type="NCBI Taxonomy" id="45354"/>
    <lineage>
        <taxon>Eukaryota</taxon>
        <taxon>Fungi</taxon>
        <taxon>Dikarya</taxon>
        <taxon>Ascomycota</taxon>
        <taxon>Saccharomycotina</taxon>
        <taxon>Pichiomycetes</taxon>
        <taxon>Metschnikowiaceae</taxon>
        <taxon>Sungouiella</taxon>
    </lineage>
</organism>
<proteinExistence type="predicted"/>
<name>A0A1L0CUI0_9ASCO</name>